<comment type="subcellular location">
    <subcellularLocation>
        <location evidence="1">Membrane</location>
        <topology evidence="1">Multi-pass membrane protein</topology>
    </subcellularLocation>
</comment>
<dbReference type="PROSITE" id="PS50216">
    <property type="entry name" value="DHHC"/>
    <property type="match status" value="1"/>
</dbReference>
<sequence>MIQRLKGVHQPFPDCSFISRSFFRLVLVSIVSGFNFSRPTIGHCWALGKREPDPNDKTAGGTDHTGSCIEMVETGIEKQQQSHCFGLWRKFSRYFGPIFMVLVVCLTTSVVVIFYICLLPHVYDQSLSKTMFHLIFGHWLLANIVFNYVMAAFTDPGHPPREIPETVSICKKCISPKPPRAHHCSICNKCVLKMDHHCPWINNCVGFFNHRYFFQFCVFMLSGTIYVCVTGLDLFKQHFYGDKYYPFPAVLYPLNMAYDIVYGEPDKPFFGGIAAFRINTSSDHEVFEHQGVVEYHRPGQDIEVDLRGQHYHTAVVYEFVLCSAVVIALSLLVLWHVRMISYGETNIEVYINRKEVDRLKKLGLVYTNPYHYGFLRNWQHFFGLGNGRTFARNVLFPSTHLPPGNGLTYSRAQNRREKEIENKGLMLL</sequence>
<evidence type="ECO:0000256" key="5">
    <source>
        <dbReference type="ARBA" id="ARBA00023136"/>
    </source>
</evidence>
<dbReference type="EnsemblMetazoa" id="G14811.2">
    <property type="protein sequence ID" value="G14811.2:cds"/>
    <property type="gene ID" value="G14811"/>
</dbReference>
<dbReference type="Pfam" id="PF01529">
    <property type="entry name" value="DHHC"/>
    <property type="match status" value="1"/>
</dbReference>
<keyword evidence="5 7" id="KW-0472">Membrane</keyword>
<dbReference type="InterPro" id="IPR039859">
    <property type="entry name" value="PFA4/ZDH16/20/ERF2-like"/>
</dbReference>
<dbReference type="GO" id="GO:0019706">
    <property type="term" value="F:protein-cysteine S-palmitoyltransferase activity"/>
    <property type="evidence" value="ECO:0007669"/>
    <property type="project" value="UniProtKB-EC"/>
</dbReference>
<dbReference type="EC" id="2.3.1.225" evidence="7"/>
<evidence type="ECO:0000256" key="3">
    <source>
        <dbReference type="ARBA" id="ARBA00022692"/>
    </source>
</evidence>
<proteinExistence type="inferred from homology"/>
<evidence type="ECO:0000256" key="4">
    <source>
        <dbReference type="ARBA" id="ARBA00022989"/>
    </source>
</evidence>
<feature type="transmembrane region" description="Helical" evidence="7">
    <location>
        <begin position="98"/>
        <end position="119"/>
    </location>
</feature>
<comment type="domain">
    <text evidence="7">The DHHC domain is required for palmitoyltransferase activity.</text>
</comment>
<keyword evidence="3 7" id="KW-0812">Transmembrane</keyword>
<evidence type="ECO:0000259" key="8">
    <source>
        <dbReference type="Pfam" id="PF01529"/>
    </source>
</evidence>
<feature type="transmembrane region" description="Helical" evidence="7">
    <location>
        <begin position="315"/>
        <end position="337"/>
    </location>
</feature>
<evidence type="ECO:0000256" key="7">
    <source>
        <dbReference type="RuleBase" id="RU079119"/>
    </source>
</evidence>
<protein>
    <recommendedName>
        <fullName evidence="7">Palmitoyltransferase</fullName>
        <ecNumber evidence="7">2.3.1.225</ecNumber>
    </recommendedName>
</protein>
<reference evidence="9" key="1">
    <citation type="submission" date="2022-08" db="UniProtKB">
        <authorList>
            <consortium name="EnsemblMetazoa"/>
        </authorList>
    </citation>
    <scope>IDENTIFICATION</scope>
    <source>
        <strain evidence="9">05x7-T-G4-1.051#20</strain>
    </source>
</reference>
<dbReference type="PANTHER" id="PTHR12246">
    <property type="entry name" value="PALMITOYLTRANSFERASE ZDHHC16"/>
    <property type="match status" value="1"/>
</dbReference>
<keyword evidence="2 7" id="KW-0808">Transferase</keyword>
<dbReference type="AlphaFoldDB" id="A0A8W8INA0"/>
<accession>A0A8W8INA0</accession>
<feature type="transmembrane region" description="Helical" evidence="7">
    <location>
        <begin position="131"/>
        <end position="151"/>
    </location>
</feature>
<feature type="domain" description="Palmitoyltransferase DHHC" evidence="8">
    <location>
        <begin position="168"/>
        <end position="350"/>
    </location>
</feature>
<organism evidence="9 10">
    <name type="scientific">Magallana gigas</name>
    <name type="common">Pacific oyster</name>
    <name type="synonym">Crassostrea gigas</name>
    <dbReference type="NCBI Taxonomy" id="29159"/>
    <lineage>
        <taxon>Eukaryota</taxon>
        <taxon>Metazoa</taxon>
        <taxon>Spiralia</taxon>
        <taxon>Lophotrochozoa</taxon>
        <taxon>Mollusca</taxon>
        <taxon>Bivalvia</taxon>
        <taxon>Autobranchia</taxon>
        <taxon>Pteriomorphia</taxon>
        <taxon>Ostreida</taxon>
        <taxon>Ostreoidea</taxon>
        <taxon>Ostreidae</taxon>
        <taxon>Magallana</taxon>
    </lineage>
</organism>
<comment type="catalytic activity">
    <reaction evidence="7">
        <text>L-cysteinyl-[protein] + hexadecanoyl-CoA = S-hexadecanoyl-L-cysteinyl-[protein] + CoA</text>
        <dbReference type="Rhea" id="RHEA:36683"/>
        <dbReference type="Rhea" id="RHEA-COMP:10131"/>
        <dbReference type="Rhea" id="RHEA-COMP:11032"/>
        <dbReference type="ChEBI" id="CHEBI:29950"/>
        <dbReference type="ChEBI" id="CHEBI:57287"/>
        <dbReference type="ChEBI" id="CHEBI:57379"/>
        <dbReference type="ChEBI" id="CHEBI:74151"/>
        <dbReference type="EC" id="2.3.1.225"/>
    </reaction>
</comment>
<evidence type="ECO:0000256" key="1">
    <source>
        <dbReference type="ARBA" id="ARBA00004141"/>
    </source>
</evidence>
<dbReference type="InterPro" id="IPR001594">
    <property type="entry name" value="Palmitoyltrfase_DHHC"/>
</dbReference>
<comment type="similarity">
    <text evidence="7">Belongs to the DHHC palmitoyltransferase family.</text>
</comment>
<keyword evidence="4 7" id="KW-1133">Transmembrane helix</keyword>
<name>A0A8W8INA0_MAGGI</name>
<evidence type="ECO:0000313" key="10">
    <source>
        <dbReference type="Proteomes" id="UP000005408"/>
    </source>
</evidence>
<keyword evidence="10" id="KW-1185">Reference proteome</keyword>
<evidence type="ECO:0000256" key="2">
    <source>
        <dbReference type="ARBA" id="ARBA00022679"/>
    </source>
</evidence>
<dbReference type="Proteomes" id="UP000005408">
    <property type="component" value="Unassembled WGS sequence"/>
</dbReference>
<dbReference type="GO" id="GO:0016020">
    <property type="term" value="C:membrane"/>
    <property type="evidence" value="ECO:0007669"/>
    <property type="project" value="UniProtKB-SubCell"/>
</dbReference>
<feature type="transmembrane region" description="Helical" evidence="7">
    <location>
        <begin position="212"/>
        <end position="235"/>
    </location>
</feature>
<evidence type="ECO:0000256" key="6">
    <source>
        <dbReference type="ARBA" id="ARBA00023315"/>
    </source>
</evidence>
<evidence type="ECO:0000313" key="9">
    <source>
        <dbReference type="EnsemblMetazoa" id="G14811.2:cds"/>
    </source>
</evidence>
<keyword evidence="6 7" id="KW-0012">Acyltransferase</keyword>